<dbReference type="Pfam" id="PF01323">
    <property type="entry name" value="DSBA"/>
    <property type="match status" value="1"/>
</dbReference>
<comment type="caution">
    <text evidence="3">The sequence shown here is derived from an EMBL/GenBank/DDBJ whole genome shotgun (WGS) entry which is preliminary data.</text>
</comment>
<dbReference type="EMBL" id="JASVDS010000003">
    <property type="protein sequence ID" value="MDL5032598.1"/>
    <property type="molecule type" value="Genomic_DNA"/>
</dbReference>
<dbReference type="Gene3D" id="3.40.30.10">
    <property type="entry name" value="Glutaredoxin"/>
    <property type="match status" value="1"/>
</dbReference>
<sequence>MHESPFAARSGSPARPPIQFYFDFSSPYAYIASEWIDAVAARHGRTVQWQAILLGVTFQAAELKPPVAHPIKRDYALRDFERSAHFAGLPYRQPETFPIPTQNAARVFWWLHDTQGASQAVGFARAGLRAYFTRGVVLSDPAQLRALLAELGLDADAAEQAWQDQTWKQRLRGVNEAAVAAGVFGAPFFMIDGEPFWGNDRQPQIERWLARGPFTRL</sequence>
<dbReference type="InterPro" id="IPR036249">
    <property type="entry name" value="Thioredoxin-like_sf"/>
</dbReference>
<dbReference type="GO" id="GO:0016853">
    <property type="term" value="F:isomerase activity"/>
    <property type="evidence" value="ECO:0007669"/>
    <property type="project" value="UniProtKB-KW"/>
</dbReference>
<dbReference type="RefSeq" id="WP_285982691.1">
    <property type="nucleotide sequence ID" value="NZ_JASVDS010000003.1"/>
</dbReference>
<comment type="similarity">
    <text evidence="1">Belongs to the GST superfamily. NadH family.</text>
</comment>
<dbReference type="PANTHER" id="PTHR42943">
    <property type="entry name" value="GLUTATHIONE S-TRANSFERASE KAPPA"/>
    <property type="match status" value="1"/>
</dbReference>
<dbReference type="PIRSF" id="PIRSF006386">
    <property type="entry name" value="HCCAis_GSTk"/>
    <property type="match status" value="1"/>
</dbReference>
<reference evidence="3 4" key="1">
    <citation type="submission" date="2023-06" db="EMBL/GenBank/DDBJ databases">
        <title>Pelomonas sp. APW6 16S ribosomal RNA gene genome sequencing and assembly.</title>
        <authorList>
            <person name="Woo H."/>
        </authorList>
    </citation>
    <scope>NUCLEOTIDE SEQUENCE [LARGE SCALE GENOMIC DNA]</scope>
    <source>
        <strain evidence="3 4">APW6</strain>
    </source>
</reference>
<protein>
    <recommendedName>
        <fullName evidence="1">2-hydroxychromene-2-carboxylate isomerase</fullName>
        <ecNumber evidence="1">5.99.1.4</ecNumber>
    </recommendedName>
</protein>
<keyword evidence="4" id="KW-1185">Reference proteome</keyword>
<evidence type="ECO:0000259" key="2">
    <source>
        <dbReference type="Pfam" id="PF01323"/>
    </source>
</evidence>
<organism evidence="3 4">
    <name type="scientific">Roseateles subflavus</name>
    <dbReference type="NCBI Taxonomy" id="3053353"/>
    <lineage>
        <taxon>Bacteria</taxon>
        <taxon>Pseudomonadati</taxon>
        <taxon>Pseudomonadota</taxon>
        <taxon>Betaproteobacteria</taxon>
        <taxon>Burkholderiales</taxon>
        <taxon>Sphaerotilaceae</taxon>
        <taxon>Roseateles</taxon>
    </lineage>
</organism>
<keyword evidence="1 3" id="KW-0413">Isomerase</keyword>
<evidence type="ECO:0000256" key="1">
    <source>
        <dbReference type="PIRNR" id="PIRNR006386"/>
    </source>
</evidence>
<dbReference type="SUPFAM" id="SSF52833">
    <property type="entry name" value="Thioredoxin-like"/>
    <property type="match status" value="1"/>
</dbReference>
<comment type="catalytic activity">
    <reaction evidence="1">
        <text>2-hydroxychromene-2-carboxylate = (3E)-4-(2-hydroxyphenyl)-2-oxobut-3-enoate</text>
        <dbReference type="Rhea" id="RHEA:27401"/>
        <dbReference type="ChEBI" id="CHEBI:59350"/>
        <dbReference type="ChEBI" id="CHEBI:59353"/>
        <dbReference type="EC" id="5.99.1.4"/>
    </reaction>
</comment>
<evidence type="ECO:0000313" key="3">
    <source>
        <dbReference type="EMBL" id="MDL5032598.1"/>
    </source>
</evidence>
<name>A0ABT7LIF5_9BURK</name>
<dbReference type="InterPro" id="IPR051924">
    <property type="entry name" value="GST_Kappa/NadH"/>
</dbReference>
<dbReference type="PANTHER" id="PTHR42943:SF2">
    <property type="entry name" value="GLUTATHIONE S-TRANSFERASE KAPPA 1"/>
    <property type="match status" value="1"/>
</dbReference>
<gene>
    <name evidence="3" type="ORF">QRD43_11855</name>
</gene>
<dbReference type="Proteomes" id="UP001238603">
    <property type="component" value="Unassembled WGS sequence"/>
</dbReference>
<dbReference type="InterPro" id="IPR001853">
    <property type="entry name" value="DSBA-like_thioredoxin_dom"/>
</dbReference>
<proteinExistence type="inferred from homology"/>
<dbReference type="InterPro" id="IPR014440">
    <property type="entry name" value="HCCAis_GSTk"/>
</dbReference>
<dbReference type="CDD" id="cd03022">
    <property type="entry name" value="DsbA_HCCA_Iso"/>
    <property type="match status" value="1"/>
</dbReference>
<evidence type="ECO:0000313" key="4">
    <source>
        <dbReference type="Proteomes" id="UP001238603"/>
    </source>
</evidence>
<accession>A0ABT7LIF5</accession>
<feature type="domain" description="DSBA-like thioredoxin" evidence="2">
    <location>
        <begin position="18"/>
        <end position="207"/>
    </location>
</feature>
<dbReference type="InterPro" id="IPR044087">
    <property type="entry name" value="NahD-like"/>
</dbReference>
<dbReference type="EC" id="5.99.1.4" evidence="1"/>